<dbReference type="AlphaFoldDB" id="A0AAV4DLX1"/>
<accession>A0AAV4DLX1</accession>
<name>A0AAV4DLX1_9GAST</name>
<dbReference type="Proteomes" id="UP000735302">
    <property type="component" value="Unassembled WGS sequence"/>
</dbReference>
<proteinExistence type="predicted"/>
<dbReference type="EMBL" id="BLXT01008019">
    <property type="protein sequence ID" value="GFO45184.1"/>
    <property type="molecule type" value="Genomic_DNA"/>
</dbReference>
<keyword evidence="2" id="KW-1185">Reference proteome</keyword>
<comment type="caution">
    <text evidence="1">The sequence shown here is derived from an EMBL/GenBank/DDBJ whole genome shotgun (WGS) entry which is preliminary data.</text>
</comment>
<dbReference type="PANTHER" id="PTHR46843">
    <property type="entry name" value="BTB/POZ DOMAIN-CONTAINING PROTEIN 16"/>
    <property type="match status" value="1"/>
</dbReference>
<dbReference type="PANTHER" id="PTHR46843:SF1">
    <property type="entry name" value="BTB_POZ DOMAIN-CONTAINING PROTEIN 16"/>
    <property type="match status" value="1"/>
</dbReference>
<protein>
    <submittedName>
        <fullName evidence="1">BTB/POZ domain-containing protein 16</fullName>
    </submittedName>
</protein>
<gene>
    <name evidence="1" type="ORF">PoB_007168900</name>
</gene>
<reference evidence="1 2" key="1">
    <citation type="journal article" date="2021" name="Elife">
        <title>Chloroplast acquisition without the gene transfer in kleptoplastic sea slugs, Plakobranchus ocellatus.</title>
        <authorList>
            <person name="Maeda T."/>
            <person name="Takahashi S."/>
            <person name="Yoshida T."/>
            <person name="Shimamura S."/>
            <person name="Takaki Y."/>
            <person name="Nagai Y."/>
            <person name="Toyoda A."/>
            <person name="Suzuki Y."/>
            <person name="Arimoto A."/>
            <person name="Ishii H."/>
            <person name="Satoh N."/>
            <person name="Nishiyama T."/>
            <person name="Hasebe M."/>
            <person name="Maruyama T."/>
            <person name="Minagawa J."/>
            <person name="Obokata J."/>
            <person name="Shigenobu S."/>
        </authorList>
    </citation>
    <scope>NUCLEOTIDE SEQUENCE [LARGE SCALE GENOMIC DNA]</scope>
</reference>
<organism evidence="1 2">
    <name type="scientific">Plakobranchus ocellatus</name>
    <dbReference type="NCBI Taxonomy" id="259542"/>
    <lineage>
        <taxon>Eukaryota</taxon>
        <taxon>Metazoa</taxon>
        <taxon>Spiralia</taxon>
        <taxon>Lophotrochozoa</taxon>
        <taxon>Mollusca</taxon>
        <taxon>Gastropoda</taxon>
        <taxon>Heterobranchia</taxon>
        <taxon>Euthyneura</taxon>
        <taxon>Panpulmonata</taxon>
        <taxon>Sacoglossa</taxon>
        <taxon>Placobranchoidea</taxon>
        <taxon>Plakobranchidae</taxon>
        <taxon>Plakobranchus</taxon>
    </lineage>
</organism>
<dbReference type="InterPro" id="IPR042833">
    <property type="entry name" value="BTBD16"/>
</dbReference>
<sequence length="84" mass="10234">YHQEHVVLACERWLELNLIPELSMHIQLREMSSELLQKILKSSRLFTYNEFSVYRNLSYWLFLQLNPQMQLMPSHSTVLSYFNR</sequence>
<evidence type="ECO:0000313" key="1">
    <source>
        <dbReference type="EMBL" id="GFO45184.1"/>
    </source>
</evidence>
<evidence type="ECO:0000313" key="2">
    <source>
        <dbReference type="Proteomes" id="UP000735302"/>
    </source>
</evidence>
<feature type="non-terminal residue" evidence="1">
    <location>
        <position position="1"/>
    </location>
</feature>